<dbReference type="CDD" id="cd06433">
    <property type="entry name" value="GT_2_WfgS_like"/>
    <property type="match status" value="1"/>
</dbReference>
<gene>
    <name evidence="2" type="ORF">Pas1_01730</name>
</gene>
<dbReference type="SUPFAM" id="SSF53448">
    <property type="entry name" value="Nucleotide-diphospho-sugar transferases"/>
    <property type="match status" value="1"/>
</dbReference>
<dbReference type="PANTHER" id="PTHR43685:SF2">
    <property type="entry name" value="GLYCOSYLTRANSFERASE 2-LIKE DOMAIN-CONTAINING PROTEIN"/>
    <property type="match status" value="1"/>
</dbReference>
<evidence type="ECO:0000313" key="3">
    <source>
        <dbReference type="Proteomes" id="UP000248592"/>
    </source>
</evidence>
<sequence>MNNSKISIITVVYNREDLIAQAVMSVQSQDYPFIEHVIIDGASNDRTVQVIKSLIRDEDILVSEPDKGIYDALNKGIRYSSGGVIGVLHSDDFFADQSVISEVVKIFENPSVDIVYGDLDYVSKSDSTKTIRHWIAGQFSKDKLSWGWMPPHPTIFIRRSVIDDYGTYDTSYRISGDYDAILRYFSRGDIQSAYIERVLIKMRVGGQSNRSLNHLLIKMREDYRALRCYKVGGICALFWKSLSKAHQFF</sequence>
<reference evidence="3" key="1">
    <citation type="submission" date="2018-06" db="EMBL/GenBank/DDBJ databases">
        <title>Description of a new Polynucleobacter species.</title>
        <authorList>
            <person name="Hahn M.W."/>
        </authorList>
    </citation>
    <scope>NUCLEOTIDE SEQUENCE [LARGE SCALE GENOMIC DNA]</scope>
    <source>
        <strain evidence="3">MG-25-Pas1-D2</strain>
    </source>
</reference>
<dbReference type="RefSeq" id="WP_112294313.1">
    <property type="nucleotide sequence ID" value="NZ_CBCSBS010000003.1"/>
</dbReference>
<dbReference type="PANTHER" id="PTHR43685">
    <property type="entry name" value="GLYCOSYLTRANSFERASE"/>
    <property type="match status" value="1"/>
</dbReference>
<dbReference type="AlphaFoldDB" id="A0A2Z4JQR8"/>
<organism evidence="2 3">
    <name type="scientific">Polynucleobacter paneuropaeus</name>
    <dbReference type="NCBI Taxonomy" id="2527775"/>
    <lineage>
        <taxon>Bacteria</taxon>
        <taxon>Pseudomonadati</taxon>
        <taxon>Pseudomonadota</taxon>
        <taxon>Betaproteobacteria</taxon>
        <taxon>Burkholderiales</taxon>
        <taxon>Burkholderiaceae</taxon>
        <taxon>Polynucleobacter</taxon>
    </lineage>
</organism>
<dbReference type="Proteomes" id="UP000248592">
    <property type="component" value="Chromosome"/>
</dbReference>
<dbReference type="Pfam" id="PF00535">
    <property type="entry name" value="Glycos_transf_2"/>
    <property type="match status" value="1"/>
</dbReference>
<dbReference type="InterPro" id="IPR029044">
    <property type="entry name" value="Nucleotide-diphossugar_trans"/>
</dbReference>
<dbReference type="InterPro" id="IPR050834">
    <property type="entry name" value="Glycosyltransf_2"/>
</dbReference>
<evidence type="ECO:0000313" key="2">
    <source>
        <dbReference type="EMBL" id="AWW49205.1"/>
    </source>
</evidence>
<dbReference type="Gene3D" id="3.90.550.10">
    <property type="entry name" value="Spore Coat Polysaccharide Biosynthesis Protein SpsA, Chain A"/>
    <property type="match status" value="1"/>
</dbReference>
<accession>A0A2Z4JQR8</accession>
<feature type="domain" description="Glycosyltransferase 2-like" evidence="1">
    <location>
        <begin position="7"/>
        <end position="159"/>
    </location>
</feature>
<name>A0A2Z4JQR8_9BURK</name>
<dbReference type="InterPro" id="IPR001173">
    <property type="entry name" value="Glyco_trans_2-like"/>
</dbReference>
<dbReference type="EMBL" id="CP030085">
    <property type="protein sequence ID" value="AWW49205.1"/>
    <property type="molecule type" value="Genomic_DNA"/>
</dbReference>
<protein>
    <submittedName>
        <fullName evidence="2">Glycosyltransferase</fullName>
    </submittedName>
</protein>
<keyword evidence="2" id="KW-0808">Transferase</keyword>
<proteinExistence type="predicted"/>
<dbReference type="GO" id="GO:0016740">
    <property type="term" value="F:transferase activity"/>
    <property type="evidence" value="ECO:0007669"/>
    <property type="project" value="UniProtKB-KW"/>
</dbReference>
<evidence type="ECO:0000259" key="1">
    <source>
        <dbReference type="Pfam" id="PF00535"/>
    </source>
</evidence>